<accession>A0ABS8T8K6</accession>
<name>A0ABS8T8K6_DATST</name>
<protein>
    <submittedName>
        <fullName evidence="1">Uncharacterized protein</fullName>
    </submittedName>
</protein>
<sequence>MPDEESTDVIDLLGERDLDLISMVSGLHFDLSILLLCHTSMPLQQCTSMRSLITKSDQPIVADSMLLMLS</sequence>
<proteinExistence type="predicted"/>
<comment type="caution">
    <text evidence="1">The sequence shown here is derived from an EMBL/GenBank/DDBJ whole genome shotgun (WGS) entry which is preliminary data.</text>
</comment>
<dbReference type="EMBL" id="JACEIK010001214">
    <property type="protein sequence ID" value="MCD7467275.1"/>
    <property type="molecule type" value="Genomic_DNA"/>
</dbReference>
<keyword evidence="2" id="KW-1185">Reference proteome</keyword>
<organism evidence="1 2">
    <name type="scientific">Datura stramonium</name>
    <name type="common">Jimsonweed</name>
    <name type="synonym">Common thornapple</name>
    <dbReference type="NCBI Taxonomy" id="4076"/>
    <lineage>
        <taxon>Eukaryota</taxon>
        <taxon>Viridiplantae</taxon>
        <taxon>Streptophyta</taxon>
        <taxon>Embryophyta</taxon>
        <taxon>Tracheophyta</taxon>
        <taxon>Spermatophyta</taxon>
        <taxon>Magnoliopsida</taxon>
        <taxon>eudicotyledons</taxon>
        <taxon>Gunneridae</taxon>
        <taxon>Pentapetalae</taxon>
        <taxon>asterids</taxon>
        <taxon>lamiids</taxon>
        <taxon>Solanales</taxon>
        <taxon>Solanaceae</taxon>
        <taxon>Solanoideae</taxon>
        <taxon>Datureae</taxon>
        <taxon>Datura</taxon>
    </lineage>
</organism>
<reference evidence="1 2" key="1">
    <citation type="journal article" date="2021" name="BMC Genomics">
        <title>Datura genome reveals duplications of psychoactive alkaloid biosynthetic genes and high mutation rate following tissue culture.</title>
        <authorList>
            <person name="Rajewski A."/>
            <person name="Carter-House D."/>
            <person name="Stajich J."/>
            <person name="Litt A."/>
        </authorList>
    </citation>
    <scope>NUCLEOTIDE SEQUENCE [LARGE SCALE GENOMIC DNA]</scope>
    <source>
        <strain evidence="1">AR-01</strain>
    </source>
</reference>
<gene>
    <name evidence="1" type="ORF">HAX54_004608</name>
</gene>
<evidence type="ECO:0000313" key="1">
    <source>
        <dbReference type="EMBL" id="MCD7467275.1"/>
    </source>
</evidence>
<dbReference type="Proteomes" id="UP000823775">
    <property type="component" value="Unassembled WGS sequence"/>
</dbReference>
<evidence type="ECO:0000313" key="2">
    <source>
        <dbReference type="Proteomes" id="UP000823775"/>
    </source>
</evidence>